<dbReference type="AlphaFoldDB" id="A0A5B7GYL3"/>
<feature type="region of interest" description="Disordered" evidence="1">
    <location>
        <begin position="241"/>
        <end position="264"/>
    </location>
</feature>
<feature type="region of interest" description="Disordered" evidence="1">
    <location>
        <begin position="287"/>
        <end position="307"/>
    </location>
</feature>
<evidence type="ECO:0000313" key="3">
    <source>
        <dbReference type="Proteomes" id="UP000324222"/>
    </source>
</evidence>
<feature type="compositionally biased region" description="Acidic residues" evidence="1">
    <location>
        <begin position="500"/>
        <end position="512"/>
    </location>
</feature>
<gene>
    <name evidence="2" type="ORF">E2C01_059226</name>
</gene>
<reference evidence="2 3" key="1">
    <citation type="submission" date="2019-05" db="EMBL/GenBank/DDBJ databases">
        <title>Another draft genome of Portunus trituberculatus and its Hox gene families provides insights of decapod evolution.</title>
        <authorList>
            <person name="Jeong J.-H."/>
            <person name="Song I."/>
            <person name="Kim S."/>
            <person name="Choi T."/>
            <person name="Kim D."/>
            <person name="Ryu S."/>
            <person name="Kim W."/>
        </authorList>
    </citation>
    <scope>NUCLEOTIDE SEQUENCE [LARGE SCALE GENOMIC DNA]</scope>
    <source>
        <tissue evidence="2">Muscle</tissue>
    </source>
</reference>
<organism evidence="2 3">
    <name type="scientific">Portunus trituberculatus</name>
    <name type="common">Swimming crab</name>
    <name type="synonym">Neptunus trituberculatus</name>
    <dbReference type="NCBI Taxonomy" id="210409"/>
    <lineage>
        <taxon>Eukaryota</taxon>
        <taxon>Metazoa</taxon>
        <taxon>Ecdysozoa</taxon>
        <taxon>Arthropoda</taxon>
        <taxon>Crustacea</taxon>
        <taxon>Multicrustacea</taxon>
        <taxon>Malacostraca</taxon>
        <taxon>Eumalacostraca</taxon>
        <taxon>Eucarida</taxon>
        <taxon>Decapoda</taxon>
        <taxon>Pleocyemata</taxon>
        <taxon>Brachyura</taxon>
        <taxon>Eubrachyura</taxon>
        <taxon>Portunoidea</taxon>
        <taxon>Portunidae</taxon>
        <taxon>Portuninae</taxon>
        <taxon>Portunus</taxon>
    </lineage>
</organism>
<feature type="region of interest" description="Disordered" evidence="1">
    <location>
        <begin position="464"/>
        <end position="594"/>
    </location>
</feature>
<evidence type="ECO:0000256" key="1">
    <source>
        <dbReference type="SAM" id="MobiDB-lite"/>
    </source>
</evidence>
<dbReference type="Proteomes" id="UP000324222">
    <property type="component" value="Unassembled WGS sequence"/>
</dbReference>
<feature type="compositionally biased region" description="Low complexity" evidence="1">
    <location>
        <begin position="552"/>
        <end position="574"/>
    </location>
</feature>
<feature type="compositionally biased region" description="Polar residues" evidence="1">
    <location>
        <begin position="575"/>
        <end position="584"/>
    </location>
</feature>
<protein>
    <submittedName>
        <fullName evidence="2">Uncharacterized protein</fullName>
    </submittedName>
</protein>
<feature type="region of interest" description="Disordered" evidence="1">
    <location>
        <begin position="128"/>
        <end position="214"/>
    </location>
</feature>
<feature type="compositionally biased region" description="Basic and acidic residues" evidence="1">
    <location>
        <begin position="128"/>
        <end position="138"/>
    </location>
</feature>
<feature type="compositionally biased region" description="Basic and acidic residues" evidence="1">
    <location>
        <begin position="471"/>
        <end position="498"/>
    </location>
</feature>
<evidence type="ECO:0000313" key="2">
    <source>
        <dbReference type="EMBL" id="MPC65100.1"/>
    </source>
</evidence>
<feature type="region of interest" description="Disordered" evidence="1">
    <location>
        <begin position="66"/>
        <end position="92"/>
    </location>
</feature>
<feature type="region of interest" description="Disordered" evidence="1">
    <location>
        <begin position="327"/>
        <end position="364"/>
    </location>
</feature>
<dbReference type="EMBL" id="VSRR010022927">
    <property type="protein sequence ID" value="MPC65100.1"/>
    <property type="molecule type" value="Genomic_DNA"/>
</dbReference>
<name>A0A5B7GYL3_PORTR</name>
<keyword evidence="3" id="KW-1185">Reference proteome</keyword>
<feature type="compositionally biased region" description="Low complexity" evidence="1">
    <location>
        <begin position="287"/>
        <end position="300"/>
    </location>
</feature>
<feature type="compositionally biased region" description="Basic and acidic residues" evidence="1">
    <location>
        <begin position="329"/>
        <end position="344"/>
    </location>
</feature>
<comment type="caution">
    <text evidence="2">The sequence shown here is derived from an EMBL/GenBank/DDBJ whole genome shotgun (WGS) entry which is preliminary data.</text>
</comment>
<feature type="compositionally biased region" description="Basic residues" evidence="1">
    <location>
        <begin position="139"/>
        <end position="157"/>
    </location>
</feature>
<proteinExistence type="predicted"/>
<sequence length="594" mass="62883">MSVYAFISGSAYRLVSARPFHTLGGRSLVGGSSHHLGQHEGLTRRNSVPIDILRGLFGPFRRARVEPEPQQPRESWATTASEETSPGHPGAWVHPDLYEEDGRGPEYYLGDEEVFVAAADMGNIQGAEGKKAGKAEKKAKAKGKIAKGKSPSKGKLHGSRDTLLEGSIGEPPTPSPTRPEGSSLHPASSSRPVPAPATERPTPIITESWKEARRPETLTAGRALGGDSAVGFVDSSSSSESVFTEARSGGCPASQHDAVTPLDGATTPMFSEALDLPIDAIISGHYSSSDTSTVSSRPTTLADSLQSTTNSTLDILEKTCRAASQTHLDTLKKTSGRGEREKTLEGSWESGGKVPAAMPPHSSPLQVETTTDTRVEAGQYASTLGPAPPSPRPGEGEAGEAFDVLSPEGVDIELSEREVFELDRECVESEQSQRLLRLGSAPHSGEESLGSFICVDLDRPAARVKAQSLGDQHDPESEIRLAEDKPRSFSTDDFHLNPEDYIDEEYSGEDDMPQASAGGRGGSGGSSAFRVSRHRKVELQPAKPSASRSLVSSSGSSSSNSNSNSNSSNNNNNSTKSRALSENCITGKYTGPGH</sequence>
<feature type="compositionally biased region" description="Polar residues" evidence="1">
    <location>
        <begin position="72"/>
        <end position="84"/>
    </location>
</feature>
<dbReference type="OrthoDB" id="427644at2759"/>
<feature type="region of interest" description="Disordered" evidence="1">
    <location>
        <begin position="381"/>
        <end position="400"/>
    </location>
</feature>
<accession>A0A5B7GYL3</accession>